<evidence type="ECO:0000313" key="3">
    <source>
        <dbReference type="Proteomes" id="UP000182719"/>
    </source>
</evidence>
<accession>A0A1H7Z693</accession>
<keyword evidence="1" id="KW-1133">Transmembrane helix</keyword>
<gene>
    <name evidence="2" type="ORF">SAMN05444354_11884</name>
</gene>
<dbReference type="AlphaFoldDB" id="A0A1H7Z693"/>
<dbReference type="Proteomes" id="UP000182719">
    <property type="component" value="Unassembled WGS sequence"/>
</dbReference>
<keyword evidence="1" id="KW-0472">Membrane</keyword>
<proteinExistence type="predicted"/>
<dbReference type="EMBL" id="FOAP01000018">
    <property type="protein sequence ID" value="SEM53856.1"/>
    <property type="molecule type" value="Genomic_DNA"/>
</dbReference>
<protein>
    <recommendedName>
        <fullName evidence="4">DUF3592 domain-containing protein</fullName>
    </recommendedName>
</protein>
<evidence type="ECO:0000256" key="1">
    <source>
        <dbReference type="SAM" id="Phobius"/>
    </source>
</evidence>
<organism evidence="2 3">
    <name type="scientific">Stigmatella aurantiaca</name>
    <dbReference type="NCBI Taxonomy" id="41"/>
    <lineage>
        <taxon>Bacteria</taxon>
        <taxon>Pseudomonadati</taxon>
        <taxon>Myxococcota</taxon>
        <taxon>Myxococcia</taxon>
        <taxon>Myxococcales</taxon>
        <taxon>Cystobacterineae</taxon>
        <taxon>Archangiaceae</taxon>
        <taxon>Stigmatella</taxon>
    </lineage>
</organism>
<evidence type="ECO:0008006" key="4">
    <source>
        <dbReference type="Google" id="ProtNLM"/>
    </source>
</evidence>
<reference evidence="3" key="1">
    <citation type="submission" date="2016-10" db="EMBL/GenBank/DDBJ databases">
        <authorList>
            <person name="Varghese N."/>
            <person name="Submissions S."/>
        </authorList>
    </citation>
    <scope>NUCLEOTIDE SEQUENCE [LARGE SCALE GENOMIC DNA]</scope>
    <source>
        <strain evidence="3">DSM 17044</strain>
    </source>
</reference>
<name>A0A1H7Z693_STIAU</name>
<keyword evidence="1" id="KW-0812">Transmembrane</keyword>
<sequence length="169" mass="18768">MRWVGLLILGAVTLGFFAGAVAFGVNAADFTAHSVSVMGVISGYNPLLCTSTDSNKRKYSYTCYEYRVRYELQGVSHESPVEQDRPSTTERLGEAVELRVDPRTHTVYFSGVGPWLGCLFFAVFGLFSLAGTVLYFRHEHGDSARRLRALREKLVLALKQRARPGDSRG</sequence>
<keyword evidence="3" id="KW-1185">Reference proteome</keyword>
<feature type="transmembrane region" description="Helical" evidence="1">
    <location>
        <begin position="112"/>
        <end position="136"/>
    </location>
</feature>
<evidence type="ECO:0000313" key="2">
    <source>
        <dbReference type="EMBL" id="SEM53856.1"/>
    </source>
</evidence>